<evidence type="ECO:0000313" key="5">
    <source>
        <dbReference type="Proteomes" id="UP000230069"/>
    </source>
</evidence>
<dbReference type="AlphaFoldDB" id="A0A2G5D6H2"/>
<dbReference type="Proteomes" id="UP000230069">
    <property type="component" value="Unassembled WGS sequence"/>
</dbReference>
<keyword evidence="5" id="KW-1185">Reference proteome</keyword>
<dbReference type="EMBL" id="KZ305044">
    <property type="protein sequence ID" value="PIA39109.1"/>
    <property type="molecule type" value="Genomic_DNA"/>
</dbReference>
<feature type="compositionally biased region" description="Low complexity" evidence="1">
    <location>
        <begin position="394"/>
        <end position="407"/>
    </location>
</feature>
<feature type="region of interest" description="Disordered" evidence="1">
    <location>
        <begin position="521"/>
        <end position="547"/>
    </location>
</feature>
<name>A0A2G5D6H2_AQUCA</name>
<dbReference type="Pfam" id="PF12552">
    <property type="entry name" value="DUF3741"/>
    <property type="match status" value="1"/>
</dbReference>
<evidence type="ECO:0008006" key="6">
    <source>
        <dbReference type="Google" id="ProtNLM"/>
    </source>
</evidence>
<sequence>MQEMSESCPFNSRSCKIHMQMSEEMCKEQDDRSRISSFRSQFLRTASIHRLESSNYVLPDEVREDGKWPTIGIHQDDVSTPESTWDPFPIKTPGLPVSGSNGCELCSATTSEKNLSHNQLDELGRQLLDNALLRNTLERAKEAFKRHKSMDEKESPQDVALYHSKEVLDALEIFDVNNGLYQKTLHESSFALAHHFQALQASSAKRGLTKSVSFPAAGSFCRKSKKPIKLKYVEREVTFFDDSTVCILKQDQESPDVGQTSTSSSPGKHVELKKRRFKGIKQRIKKAIKESRKEGHRISMDAIFHKMPYGSRFTKDVKRETADKWKESVINRDEKNITRSYRETNNSMPIHDKGRVDCIRRTQSLSESLDKYSQLFEVTFGRETKQHPSDNLKLASESGTSSLGSTTKSLGRILSLPELESYFSLQCDESGEALCSGIQTRVIGDSSASSGSLDSTEHKTDIGVSTEYHTQLDTIIENGSQGKLVAEGKISALNKHQLGLTLDPIKSRIDTKEDMVCDLDNLTNREDSSISESEQETRPANYEQAQPSPISVLDSCVQENISSPAKLPISEGPDLHSRKIYVDEIDSSENVKDQSHMESFSGVISIDDLENVDVNRKNLDSPSLHVQVDKKDEADFNYVRDVLKLSGFSGNECLGSWYSPEQPVDPSFFEEVESYSPLKSDCSGEEVANSYEHQLLFEIINEVLLEIYDRSFTYWPQPLSCNCHIRPMPTGIHVLEEVWAIISWYLNSQPEFEPLDYLVVRDLSKSDGWMNLQFDSECVGLELEEMILDDLLDELIYE</sequence>
<proteinExistence type="predicted"/>
<evidence type="ECO:0000259" key="3">
    <source>
        <dbReference type="Pfam" id="PF14309"/>
    </source>
</evidence>
<reference evidence="4 5" key="1">
    <citation type="submission" date="2017-09" db="EMBL/GenBank/DDBJ databases">
        <title>WGS assembly of Aquilegia coerulea Goldsmith.</title>
        <authorList>
            <person name="Hodges S."/>
            <person name="Kramer E."/>
            <person name="Nordborg M."/>
            <person name="Tomkins J."/>
            <person name="Borevitz J."/>
            <person name="Derieg N."/>
            <person name="Yan J."/>
            <person name="Mihaltcheva S."/>
            <person name="Hayes R.D."/>
            <person name="Rokhsar D."/>
        </authorList>
    </citation>
    <scope>NUCLEOTIDE SEQUENCE [LARGE SCALE GENOMIC DNA]</scope>
    <source>
        <strain evidence="5">cv. Goldsmith</strain>
    </source>
</reference>
<dbReference type="PANTHER" id="PTHR47071:SF9">
    <property type="entry name" value="TRM32-LIKE PROTEIN (DUF3741)"/>
    <property type="match status" value="1"/>
</dbReference>
<dbReference type="Pfam" id="PF14309">
    <property type="entry name" value="DUF4378"/>
    <property type="match status" value="1"/>
</dbReference>
<dbReference type="InParanoid" id="A0A2G5D6H2"/>
<feature type="region of interest" description="Disordered" evidence="1">
    <location>
        <begin position="251"/>
        <end position="271"/>
    </location>
</feature>
<dbReference type="InterPro" id="IPR022212">
    <property type="entry name" value="DUF3741"/>
</dbReference>
<accession>A0A2G5D6H2</accession>
<feature type="domain" description="DUF4378" evidence="3">
    <location>
        <begin position="635"/>
        <end position="794"/>
    </location>
</feature>
<feature type="region of interest" description="Disordered" evidence="1">
    <location>
        <begin position="386"/>
        <end position="407"/>
    </location>
</feature>
<evidence type="ECO:0000256" key="1">
    <source>
        <dbReference type="SAM" id="MobiDB-lite"/>
    </source>
</evidence>
<gene>
    <name evidence="4" type="ORF">AQUCO_02700351v1</name>
</gene>
<evidence type="ECO:0000259" key="2">
    <source>
        <dbReference type="Pfam" id="PF12552"/>
    </source>
</evidence>
<dbReference type="STRING" id="218851.A0A2G5D6H2"/>
<dbReference type="InterPro" id="IPR025486">
    <property type="entry name" value="DUF4378"/>
</dbReference>
<dbReference type="InterPro" id="IPR044257">
    <property type="entry name" value="TRM32-like"/>
</dbReference>
<evidence type="ECO:0000313" key="4">
    <source>
        <dbReference type="EMBL" id="PIA39109.1"/>
    </source>
</evidence>
<protein>
    <recommendedName>
        <fullName evidence="6">DUF4378 domain-containing protein</fullName>
    </recommendedName>
</protein>
<dbReference type="PANTHER" id="PTHR47071">
    <property type="entry name" value="PROTEIN TRM32"/>
    <property type="match status" value="1"/>
</dbReference>
<dbReference type="FunCoup" id="A0A2G5D6H2">
    <property type="interactions" value="232"/>
</dbReference>
<feature type="compositionally biased region" description="Polar residues" evidence="1">
    <location>
        <begin position="257"/>
        <end position="266"/>
    </location>
</feature>
<organism evidence="4 5">
    <name type="scientific">Aquilegia coerulea</name>
    <name type="common">Rocky mountain columbine</name>
    <dbReference type="NCBI Taxonomy" id="218851"/>
    <lineage>
        <taxon>Eukaryota</taxon>
        <taxon>Viridiplantae</taxon>
        <taxon>Streptophyta</taxon>
        <taxon>Embryophyta</taxon>
        <taxon>Tracheophyta</taxon>
        <taxon>Spermatophyta</taxon>
        <taxon>Magnoliopsida</taxon>
        <taxon>Ranunculales</taxon>
        <taxon>Ranunculaceae</taxon>
        <taxon>Thalictroideae</taxon>
        <taxon>Aquilegia</taxon>
    </lineage>
</organism>
<feature type="domain" description="DUF3741" evidence="2">
    <location>
        <begin position="146"/>
        <end position="188"/>
    </location>
</feature>
<dbReference type="OrthoDB" id="758104at2759"/>